<dbReference type="SUPFAM" id="SSF51197">
    <property type="entry name" value="Clavaminate synthase-like"/>
    <property type="match status" value="1"/>
</dbReference>
<reference evidence="3" key="1">
    <citation type="submission" date="2019-06" db="EMBL/GenBank/DDBJ databases">
        <authorList>
            <person name="Broberg M."/>
        </authorList>
    </citation>
    <scope>NUCLEOTIDE SEQUENCE [LARGE SCALE GENOMIC DNA]</scope>
</reference>
<protein>
    <recommendedName>
        <fullName evidence="4">Kanamycin B dioxygenase</fullName>
    </recommendedName>
</protein>
<dbReference type="InterPro" id="IPR051961">
    <property type="entry name" value="Fungal_Metabolite_Diox"/>
</dbReference>
<dbReference type="CDD" id="cd12148">
    <property type="entry name" value="fungal_TF_MHR"/>
    <property type="match status" value="1"/>
</dbReference>
<sequence>MLTAPGQVPKNFPPAQFVRHDAEPLTARDALENLEIAQLFDHYIRFLAPWYDLSDSASTFGIAVPALALDEPLLFSAAIALSAMHMCRVSGKKLRKTAESYHHRCVRLLIALNREDEHVSTGKALAATCLLRSYEILDGDTDPNVHLRGAYSMVSHQNALNLRARSLLTAGFWNYLREDITFSLFEQCPLKMDLDPLTLITSHETDPDYLNSISLILGKIINIALQRPLTEEEWEAAFSMTHEWIKARPDRLGPFSRRPAIVGTPNPLPSLYFLHESHASTMHYYLVTLTILGLHLPDAQRLDRLKAVDAFPRDNALLTKQQFLHNIALDICGIAFSSKIPTVLVNAFGPMAYCARLINDEPARQELKRQLFALRTVYIITMFCIRSRALSSLLKGRRTFATVGTPRMPIAVKPSLSEIRNQRLDERNLETAVRALYQDGLIVIEDAVPREKLDALNEKMVEDTRTLQSLGDKSPFNYNKGNLQQDAPPVSKYFFPEVFTNPLATQVTTAVLGPRPKWTFCSANSAVGKTPEIEPQRQPVHSDADFAHPPNPFALVVNVPLVTTKPENGSTELWLGTHTPYGIEAQEGAHGDRASGRIQEHLLRERKKISPPVQPTISKGSVVIRDLRLWHAGMPNHTPETRVMLAMIHFAPWYRNLMRLELAEDVRPIIEQLDRDGKLGLQVPVDWKPTEETLRTYLGRGFGNSYDFNQAP</sequence>
<proteinExistence type="predicted"/>
<reference evidence="2 3" key="2">
    <citation type="submission" date="2021-10" db="EMBL/GenBank/DDBJ databases">
        <authorList>
            <person name="Piombo E."/>
        </authorList>
    </citation>
    <scope>NUCLEOTIDE SEQUENCE [LARGE SCALE GENOMIC DNA]</scope>
</reference>
<evidence type="ECO:0000313" key="3">
    <source>
        <dbReference type="Proteomes" id="UP000775872"/>
    </source>
</evidence>
<accession>A0A9N9W2W9</accession>
<dbReference type="InterPro" id="IPR021858">
    <property type="entry name" value="Fun_TF"/>
</dbReference>
<organism evidence="2 3">
    <name type="scientific">Clonostachys solani</name>
    <dbReference type="NCBI Taxonomy" id="160281"/>
    <lineage>
        <taxon>Eukaryota</taxon>
        <taxon>Fungi</taxon>
        <taxon>Dikarya</taxon>
        <taxon>Ascomycota</taxon>
        <taxon>Pezizomycotina</taxon>
        <taxon>Sordariomycetes</taxon>
        <taxon>Hypocreomycetidae</taxon>
        <taxon>Hypocreales</taxon>
        <taxon>Bionectriaceae</taxon>
        <taxon>Clonostachys</taxon>
    </lineage>
</organism>
<dbReference type="PANTHER" id="PTHR37563">
    <property type="entry name" value="PHYTANOYL-COA DIOXYGENASE FAMILY PROTEIN (AFU_ORTHOLOGUE AFUA_2G03330)"/>
    <property type="match status" value="1"/>
</dbReference>
<dbReference type="InterPro" id="IPR008775">
    <property type="entry name" value="Phytyl_CoA_dOase-like"/>
</dbReference>
<dbReference type="Pfam" id="PF11951">
    <property type="entry name" value="Fungal_trans_2"/>
    <property type="match status" value="1"/>
</dbReference>
<gene>
    <name evidence="2" type="ORF">CSOL1703_00009283</name>
</gene>
<dbReference type="Proteomes" id="UP000775872">
    <property type="component" value="Unassembled WGS sequence"/>
</dbReference>
<dbReference type="OrthoDB" id="407832at2759"/>
<name>A0A9N9W2W9_9HYPO</name>
<keyword evidence="3" id="KW-1185">Reference proteome</keyword>
<dbReference type="Pfam" id="PF05721">
    <property type="entry name" value="PhyH"/>
    <property type="match status" value="1"/>
</dbReference>
<dbReference type="PANTHER" id="PTHR37563:SF2">
    <property type="entry name" value="PHYTANOYL-COA DIOXYGENASE FAMILY PROTEIN (AFU_ORTHOLOGUE AFUA_2G03330)"/>
    <property type="match status" value="1"/>
</dbReference>
<comment type="caution">
    <text evidence="2">The sequence shown here is derived from an EMBL/GenBank/DDBJ whole genome shotgun (WGS) entry which is preliminary data.</text>
</comment>
<evidence type="ECO:0008006" key="4">
    <source>
        <dbReference type="Google" id="ProtNLM"/>
    </source>
</evidence>
<keyword evidence="1" id="KW-0539">Nucleus</keyword>
<evidence type="ECO:0000313" key="2">
    <source>
        <dbReference type="EMBL" id="CAH0043339.1"/>
    </source>
</evidence>
<dbReference type="AlphaFoldDB" id="A0A9N9W2W9"/>
<dbReference type="Gene3D" id="2.60.120.620">
    <property type="entry name" value="q2cbj1_9rhob like domain"/>
    <property type="match status" value="1"/>
</dbReference>
<evidence type="ECO:0000256" key="1">
    <source>
        <dbReference type="ARBA" id="ARBA00023242"/>
    </source>
</evidence>
<dbReference type="EMBL" id="CABFOC020000003">
    <property type="protein sequence ID" value="CAH0043339.1"/>
    <property type="molecule type" value="Genomic_DNA"/>
</dbReference>